<dbReference type="Pfam" id="PF07729">
    <property type="entry name" value="FCD"/>
    <property type="match status" value="1"/>
</dbReference>
<dbReference type="InterPro" id="IPR008920">
    <property type="entry name" value="TF_FadR/GntR_C"/>
</dbReference>
<protein>
    <submittedName>
        <fullName evidence="5">Transcriptional regulator, GntR family</fullName>
    </submittedName>
</protein>
<dbReference type="InterPro" id="IPR011711">
    <property type="entry name" value="GntR_C"/>
</dbReference>
<dbReference type="AlphaFoldDB" id="A0A7U6GHT1"/>
<evidence type="ECO:0000256" key="3">
    <source>
        <dbReference type="ARBA" id="ARBA00023163"/>
    </source>
</evidence>
<evidence type="ECO:0000256" key="2">
    <source>
        <dbReference type="ARBA" id="ARBA00023125"/>
    </source>
</evidence>
<dbReference type="InterPro" id="IPR036388">
    <property type="entry name" value="WH-like_DNA-bd_sf"/>
</dbReference>
<sequence>MLTSAKKQPTTLTEDAYLRIRNDIVQGRLTAGEKLRIEALRNTYGIGPTPLREALSRLLSDGFVTTEGQRGFSVTPLTAEDLEDVTSMRVLLENRALQNSILKGDDNWEANLVAAFHRLSRIETSEGERDPVEWERRNAEFHQALIGACHSHWLRRFAAILYDQHRRYRHLARARLKGRDLHAEHTAIYEAALKRDVEAACAANERHIQATFDTLRDLISEEDHLAGC</sequence>
<evidence type="ECO:0000259" key="4">
    <source>
        <dbReference type="PROSITE" id="PS50949"/>
    </source>
</evidence>
<dbReference type="SMART" id="SM00345">
    <property type="entry name" value="HTH_GNTR"/>
    <property type="match status" value="1"/>
</dbReference>
<dbReference type="SMART" id="SM00895">
    <property type="entry name" value="FCD"/>
    <property type="match status" value="1"/>
</dbReference>
<dbReference type="OrthoDB" id="9799812at2"/>
<dbReference type="RefSeq" id="WP_041066016.1">
    <property type="nucleotide sequence ID" value="NZ_AP012273.1"/>
</dbReference>
<dbReference type="PANTHER" id="PTHR43537:SF20">
    <property type="entry name" value="HTH-TYPE TRANSCRIPTIONAL REPRESSOR GLAR"/>
    <property type="match status" value="1"/>
</dbReference>
<dbReference type="InterPro" id="IPR000524">
    <property type="entry name" value="Tscrpt_reg_HTH_GntR"/>
</dbReference>
<keyword evidence="2" id="KW-0238">DNA-binding</keyword>
<proteinExistence type="predicted"/>
<keyword evidence="3" id="KW-0804">Transcription</keyword>
<dbReference type="Gene3D" id="1.10.10.10">
    <property type="entry name" value="Winged helix-like DNA-binding domain superfamily/Winged helix DNA-binding domain"/>
    <property type="match status" value="1"/>
</dbReference>
<evidence type="ECO:0000313" key="6">
    <source>
        <dbReference type="Proteomes" id="UP000031631"/>
    </source>
</evidence>
<evidence type="ECO:0000256" key="1">
    <source>
        <dbReference type="ARBA" id="ARBA00023015"/>
    </source>
</evidence>
<dbReference type="Pfam" id="PF00392">
    <property type="entry name" value="GntR"/>
    <property type="match status" value="1"/>
</dbReference>
<dbReference type="GO" id="GO:0003677">
    <property type="term" value="F:DNA binding"/>
    <property type="evidence" value="ECO:0007669"/>
    <property type="project" value="UniProtKB-KW"/>
</dbReference>
<gene>
    <name evidence="5" type="ORF">TBH_C0926</name>
</gene>
<name>A0A7U6GHT1_9GAMM</name>
<keyword evidence="1" id="KW-0805">Transcription regulation</keyword>
<dbReference type="EMBL" id="AP012273">
    <property type="protein sequence ID" value="BAO43859.1"/>
    <property type="molecule type" value="Genomic_DNA"/>
</dbReference>
<feature type="domain" description="HTH gntR-type" evidence="4">
    <location>
        <begin position="10"/>
        <end position="77"/>
    </location>
</feature>
<reference evidence="5 6" key="1">
    <citation type="journal article" date="2014" name="PLoS ONE">
        <title>Physiological and genomic features of a novel sulfur-oxidizing gammaproteobacterium belonging to a previously uncultivated symbiotic lineage isolated from a hydrothermal vent.</title>
        <authorList>
            <person name="Nunoura T."/>
            <person name="Takaki Y."/>
            <person name="Kazama H."/>
            <person name="Kakuta J."/>
            <person name="Shimamura S."/>
            <person name="Makita H."/>
            <person name="Hirai M."/>
            <person name="Miyazaki M."/>
            <person name="Takai K."/>
        </authorList>
    </citation>
    <scope>NUCLEOTIDE SEQUENCE [LARGE SCALE GENOMIC DNA]</scope>
    <source>
        <strain evidence="5 6">Hiromi1</strain>
    </source>
</reference>
<dbReference type="SUPFAM" id="SSF46785">
    <property type="entry name" value="Winged helix' DNA-binding domain"/>
    <property type="match status" value="1"/>
</dbReference>
<dbReference type="GO" id="GO:0003700">
    <property type="term" value="F:DNA-binding transcription factor activity"/>
    <property type="evidence" value="ECO:0007669"/>
    <property type="project" value="InterPro"/>
</dbReference>
<dbReference type="SUPFAM" id="SSF48008">
    <property type="entry name" value="GntR ligand-binding domain-like"/>
    <property type="match status" value="1"/>
</dbReference>
<keyword evidence="6" id="KW-1185">Reference proteome</keyword>
<dbReference type="KEGG" id="tbn:TBH_C0926"/>
<dbReference type="InterPro" id="IPR036390">
    <property type="entry name" value="WH_DNA-bd_sf"/>
</dbReference>
<dbReference type="PROSITE" id="PS50949">
    <property type="entry name" value="HTH_GNTR"/>
    <property type="match status" value="1"/>
</dbReference>
<organism evidence="5 6">
    <name type="scientific">Thiolapillus brandeum</name>
    <dbReference type="NCBI Taxonomy" id="1076588"/>
    <lineage>
        <taxon>Bacteria</taxon>
        <taxon>Pseudomonadati</taxon>
        <taxon>Pseudomonadota</taxon>
        <taxon>Gammaproteobacteria</taxon>
        <taxon>Chromatiales</taxon>
        <taxon>Sedimenticolaceae</taxon>
        <taxon>Thiolapillus</taxon>
    </lineage>
</organism>
<dbReference type="Gene3D" id="1.20.120.530">
    <property type="entry name" value="GntR ligand-binding domain-like"/>
    <property type="match status" value="1"/>
</dbReference>
<dbReference type="Proteomes" id="UP000031631">
    <property type="component" value="Chromosome"/>
</dbReference>
<dbReference type="PANTHER" id="PTHR43537">
    <property type="entry name" value="TRANSCRIPTIONAL REGULATOR, GNTR FAMILY"/>
    <property type="match status" value="1"/>
</dbReference>
<evidence type="ECO:0000313" key="5">
    <source>
        <dbReference type="EMBL" id="BAO43859.1"/>
    </source>
</evidence>
<accession>A0A7U6GHT1</accession>